<dbReference type="OrthoDB" id="8757580at2"/>
<sequence>MKKIYDLAIKLNTNPTYMEKVQALTLNSSKPLLGIKGTYGLFGSKEWWNNIENNVIPQTEIEGTIVKVYRTGQDNIEKQNTIDIMTTEQKIHTEGMYANNEDDKTLYKEGAKVKIKYAYEPLKDQPAADGSQNNANTILEVSISI</sequence>
<dbReference type="Proteomes" id="UP000297555">
    <property type="component" value="Unassembled WGS sequence"/>
</dbReference>
<accession>A0A4Y8VL15</accession>
<comment type="caution">
    <text evidence="1">The sequence shown here is derived from an EMBL/GenBank/DDBJ whole genome shotgun (WGS) entry which is preliminary data.</text>
</comment>
<gene>
    <name evidence="1" type="ORF">E4J90_10055</name>
</gene>
<dbReference type="EMBL" id="SPDQ01000012">
    <property type="protein sequence ID" value="TFH81160.1"/>
    <property type="molecule type" value="Genomic_DNA"/>
</dbReference>
<evidence type="ECO:0000313" key="2">
    <source>
        <dbReference type="Proteomes" id="UP000297555"/>
    </source>
</evidence>
<protein>
    <submittedName>
        <fullName evidence="1">Uncharacterized protein</fullName>
    </submittedName>
</protein>
<proteinExistence type="predicted"/>
<reference evidence="1 2" key="1">
    <citation type="submission" date="2019-03" db="EMBL/GenBank/DDBJ databases">
        <title>Draft genome sequence of humic substances-degrading Pseudomonas kribbensis CHA-19 from forest soil.</title>
        <authorList>
            <person name="Kim D."/>
        </authorList>
    </citation>
    <scope>NUCLEOTIDE SEQUENCE [LARGE SCALE GENOMIC DNA]</scope>
    <source>
        <strain evidence="1 2">CHA-19</strain>
    </source>
</reference>
<dbReference type="AlphaFoldDB" id="A0A4Y8VL15"/>
<name>A0A4Y8VL15_9PSED</name>
<organism evidence="1 2">
    <name type="scientific">Pseudomonas kribbensis</name>
    <dbReference type="NCBI Taxonomy" id="1628086"/>
    <lineage>
        <taxon>Bacteria</taxon>
        <taxon>Pseudomonadati</taxon>
        <taxon>Pseudomonadota</taxon>
        <taxon>Gammaproteobacteria</taxon>
        <taxon>Pseudomonadales</taxon>
        <taxon>Pseudomonadaceae</taxon>
        <taxon>Pseudomonas</taxon>
    </lineage>
</organism>
<evidence type="ECO:0000313" key="1">
    <source>
        <dbReference type="EMBL" id="TFH81160.1"/>
    </source>
</evidence>